<evidence type="ECO:0008006" key="2">
    <source>
        <dbReference type="Google" id="ProtNLM"/>
    </source>
</evidence>
<dbReference type="EMBL" id="BT096485">
    <property type="protein sequence ID" value="ACU20694.1"/>
    <property type="molecule type" value="mRNA"/>
</dbReference>
<accession>C6TFU2</accession>
<name>C6TFU2_SOYBN</name>
<dbReference type="PANTHER" id="PTHR46137:SF3">
    <property type="entry name" value="OS05G0310600 PROTEIN"/>
    <property type="match status" value="1"/>
</dbReference>
<proteinExistence type="evidence at transcript level"/>
<evidence type="ECO:0000313" key="1">
    <source>
        <dbReference type="EMBL" id="ACU20694.1"/>
    </source>
</evidence>
<protein>
    <recommendedName>
        <fullName evidence="2">LRAT domain-containing protein</fullName>
    </recommendedName>
</protein>
<sequence length="84" mass="9139">MNNCEDFAIYCKTSLLVVTNICVGQSGQAASCLAAASAVVSLLLRFMTASFGVLHWLDVAYCVSRYVSDIGVRCDVAKVQWRDI</sequence>
<dbReference type="PANTHER" id="PTHR46137">
    <property type="entry name" value="OS05G0310600 PROTEIN"/>
    <property type="match status" value="1"/>
</dbReference>
<organism evidence="1">
    <name type="scientific">Glycine max</name>
    <name type="common">Soybean</name>
    <name type="synonym">Glycine hispida</name>
    <dbReference type="NCBI Taxonomy" id="3847"/>
    <lineage>
        <taxon>Eukaryota</taxon>
        <taxon>Viridiplantae</taxon>
        <taxon>Streptophyta</taxon>
        <taxon>Embryophyta</taxon>
        <taxon>Tracheophyta</taxon>
        <taxon>Spermatophyta</taxon>
        <taxon>Magnoliopsida</taxon>
        <taxon>eudicotyledons</taxon>
        <taxon>Gunneridae</taxon>
        <taxon>Pentapetalae</taxon>
        <taxon>rosids</taxon>
        <taxon>fabids</taxon>
        <taxon>Fabales</taxon>
        <taxon>Fabaceae</taxon>
        <taxon>Papilionoideae</taxon>
        <taxon>50 kb inversion clade</taxon>
        <taxon>NPAAA clade</taxon>
        <taxon>indigoferoid/millettioid clade</taxon>
        <taxon>Phaseoleae</taxon>
        <taxon>Glycine</taxon>
        <taxon>Glycine subgen. Soja</taxon>
    </lineage>
</organism>
<reference evidence="1" key="1">
    <citation type="submission" date="2009-08" db="EMBL/GenBank/DDBJ databases">
        <authorList>
            <person name="Cheung F."/>
            <person name="Xiao Y."/>
            <person name="Chan A."/>
            <person name="Moskal W."/>
            <person name="Town C.D."/>
        </authorList>
    </citation>
    <scope>NUCLEOTIDE SEQUENCE</scope>
</reference>
<dbReference type="AlphaFoldDB" id="C6TFU2"/>